<dbReference type="STRING" id="709032.Sulku_1613"/>
<dbReference type="Pfam" id="PF01464">
    <property type="entry name" value="SLT"/>
    <property type="match status" value="1"/>
</dbReference>
<dbReference type="AlphaFoldDB" id="E4U088"/>
<proteinExistence type="predicted"/>
<dbReference type="KEGG" id="sku:Sulku_1613"/>
<dbReference type="EMBL" id="CP002355">
    <property type="protein sequence ID" value="ADR34274.1"/>
    <property type="molecule type" value="Genomic_DNA"/>
</dbReference>
<feature type="domain" description="Transglycosylase SLT" evidence="2">
    <location>
        <begin position="45"/>
        <end position="157"/>
    </location>
</feature>
<evidence type="ECO:0000313" key="3">
    <source>
        <dbReference type="EMBL" id="ADR34274.1"/>
    </source>
</evidence>
<evidence type="ECO:0000313" key="4">
    <source>
        <dbReference type="Proteomes" id="UP000008721"/>
    </source>
</evidence>
<sequence>MKFLSLMLLLSLSLLADAMTPKQLHVLQTVRDVAKTIPDKNGRTYEDTVSAICITESSAGKNTIGDFKRKKSFTKASLGPMQIQVATARHVSQNVKKLRWLNNLSDVQLAARLLGDIRLSAKVATHYLVLLQNQRLDHFYAISGYNGGTVNHTYYNRVMKNMNIVNRLVSSGKLS</sequence>
<feature type="chain" id="PRO_5003190300" evidence="1">
    <location>
        <begin position="19"/>
        <end position="175"/>
    </location>
</feature>
<dbReference type="Gene3D" id="1.10.530.10">
    <property type="match status" value="1"/>
</dbReference>
<dbReference type="Proteomes" id="UP000008721">
    <property type="component" value="Chromosome"/>
</dbReference>
<dbReference type="eggNOG" id="COG0741">
    <property type="taxonomic scope" value="Bacteria"/>
</dbReference>
<feature type="signal peptide" evidence="1">
    <location>
        <begin position="1"/>
        <end position="18"/>
    </location>
</feature>
<organism evidence="3 4">
    <name type="scientific">Sulfuricurvum kujiense (strain ATCC BAA-921 / DSM 16994 / JCM 11577 / YK-1)</name>
    <dbReference type="NCBI Taxonomy" id="709032"/>
    <lineage>
        <taxon>Bacteria</taxon>
        <taxon>Pseudomonadati</taxon>
        <taxon>Campylobacterota</taxon>
        <taxon>Epsilonproteobacteria</taxon>
        <taxon>Campylobacterales</taxon>
        <taxon>Sulfurimonadaceae</taxon>
        <taxon>Sulfuricurvum</taxon>
    </lineage>
</organism>
<evidence type="ECO:0000256" key="1">
    <source>
        <dbReference type="SAM" id="SignalP"/>
    </source>
</evidence>
<protein>
    <submittedName>
        <fullName evidence="3">Lytic transglycosylase catalytic</fullName>
    </submittedName>
</protein>
<gene>
    <name evidence="3" type="ordered locus">Sulku_1613</name>
</gene>
<evidence type="ECO:0000259" key="2">
    <source>
        <dbReference type="Pfam" id="PF01464"/>
    </source>
</evidence>
<keyword evidence="4" id="KW-1185">Reference proteome</keyword>
<reference evidence="3 4" key="1">
    <citation type="journal article" date="2012" name="Stand. Genomic Sci.">
        <title>Complete genome sequence of the sulfur compounds oxidizing chemolithoautotroph Sulfuricurvum kujiense type strain (YK-1(T)).</title>
        <authorList>
            <person name="Han C."/>
            <person name="Kotsyurbenko O."/>
            <person name="Chertkov O."/>
            <person name="Held B."/>
            <person name="Lapidus A."/>
            <person name="Nolan M."/>
            <person name="Lucas S."/>
            <person name="Hammon N."/>
            <person name="Deshpande S."/>
            <person name="Cheng J.F."/>
            <person name="Tapia R."/>
            <person name="Goodwin L.A."/>
            <person name="Pitluck S."/>
            <person name="Liolios K."/>
            <person name="Pagani I."/>
            <person name="Ivanova N."/>
            <person name="Mavromatis K."/>
            <person name="Mikhailova N."/>
            <person name="Pati A."/>
            <person name="Chen A."/>
            <person name="Palaniappan K."/>
            <person name="Land M."/>
            <person name="Hauser L."/>
            <person name="Chang Y.J."/>
            <person name="Jeffries C.D."/>
            <person name="Brambilla E.M."/>
            <person name="Rohde M."/>
            <person name="Spring S."/>
            <person name="Sikorski J."/>
            <person name="Goker M."/>
            <person name="Woyke T."/>
            <person name="Bristow J."/>
            <person name="Eisen J.A."/>
            <person name="Markowitz V."/>
            <person name="Hugenholtz P."/>
            <person name="Kyrpides N.C."/>
            <person name="Klenk H.P."/>
            <person name="Detter J.C."/>
        </authorList>
    </citation>
    <scope>NUCLEOTIDE SEQUENCE [LARGE SCALE GENOMIC DNA]</scope>
    <source>
        <strain evidence="4">ATCC BAA-921 / DSM 16994 / JCM 11577 / YK-1</strain>
    </source>
</reference>
<dbReference type="InterPro" id="IPR023346">
    <property type="entry name" value="Lysozyme-like_dom_sf"/>
</dbReference>
<dbReference type="InterPro" id="IPR008258">
    <property type="entry name" value="Transglycosylase_SLT_dom_1"/>
</dbReference>
<accession>E4U088</accession>
<name>E4U088_SULKY</name>
<dbReference type="SUPFAM" id="SSF53955">
    <property type="entry name" value="Lysozyme-like"/>
    <property type="match status" value="1"/>
</dbReference>
<dbReference type="HOGENOM" id="CLU_1674721_0_0_7"/>
<keyword evidence="1" id="KW-0732">Signal</keyword>